<feature type="transmembrane region" description="Helical" evidence="1">
    <location>
        <begin position="99"/>
        <end position="121"/>
    </location>
</feature>
<dbReference type="STRING" id="1262450.S3BQE1"/>
<evidence type="ECO:0000313" key="2">
    <source>
        <dbReference type="EMBL" id="EPE02587.1"/>
    </source>
</evidence>
<name>S3BQE1_OPHP1</name>
<dbReference type="OrthoDB" id="3930290at2759"/>
<keyword evidence="3" id="KW-1185">Reference proteome</keyword>
<dbReference type="EMBL" id="KE148176">
    <property type="protein sequence ID" value="EPE02587.1"/>
    <property type="molecule type" value="Genomic_DNA"/>
</dbReference>
<sequence>MVSTLTDSDVIDMGSHFERTTHIVHKYRWPAVQLNFWIIIMLAASCALIGVFATFVQMQQRLELHVPWYFSYLITVGALGVVFVLAVLVLIYQQRLLPSIVMIGGFMLFVLWLVGLVVLSIELWGPAGSVSGNCNLAVFNQNPKGLSTATLAWMEQKAICQSWQTGFAFGLVGAVFLFWIMVMAYQVFADDSK</sequence>
<protein>
    <submittedName>
        <fullName evidence="2">Arginase-like protein</fullName>
    </submittedName>
</protein>
<gene>
    <name evidence="2" type="ORF">F503_06563</name>
</gene>
<dbReference type="AlphaFoldDB" id="S3BQE1"/>
<feature type="transmembrane region" description="Helical" evidence="1">
    <location>
        <begin position="68"/>
        <end position="92"/>
    </location>
</feature>
<evidence type="ECO:0000313" key="3">
    <source>
        <dbReference type="Proteomes" id="UP000016923"/>
    </source>
</evidence>
<dbReference type="OMA" id="WMMVMAS"/>
<keyword evidence="1" id="KW-0812">Transmembrane</keyword>
<accession>S3BQE1</accession>
<proteinExistence type="predicted"/>
<organism evidence="2 3">
    <name type="scientific">Ophiostoma piceae (strain UAMH 11346)</name>
    <name type="common">Sap stain fungus</name>
    <dbReference type="NCBI Taxonomy" id="1262450"/>
    <lineage>
        <taxon>Eukaryota</taxon>
        <taxon>Fungi</taxon>
        <taxon>Dikarya</taxon>
        <taxon>Ascomycota</taxon>
        <taxon>Pezizomycotina</taxon>
        <taxon>Sordariomycetes</taxon>
        <taxon>Sordariomycetidae</taxon>
        <taxon>Ophiostomatales</taxon>
        <taxon>Ophiostomataceae</taxon>
        <taxon>Ophiostoma</taxon>
    </lineage>
</organism>
<evidence type="ECO:0000256" key="1">
    <source>
        <dbReference type="SAM" id="Phobius"/>
    </source>
</evidence>
<dbReference type="VEuPathDB" id="FungiDB:F503_06563"/>
<keyword evidence="1" id="KW-1133">Transmembrane helix</keyword>
<dbReference type="eggNOG" id="ENOG502S71G">
    <property type="taxonomic scope" value="Eukaryota"/>
</dbReference>
<feature type="transmembrane region" description="Helical" evidence="1">
    <location>
        <begin position="167"/>
        <end position="188"/>
    </location>
</feature>
<feature type="transmembrane region" description="Helical" evidence="1">
    <location>
        <begin position="34"/>
        <end position="56"/>
    </location>
</feature>
<dbReference type="Proteomes" id="UP000016923">
    <property type="component" value="Unassembled WGS sequence"/>
</dbReference>
<reference evidence="2 3" key="1">
    <citation type="journal article" date="2013" name="BMC Genomics">
        <title>The genome and transcriptome of the pine saprophyte Ophiostoma piceae, and a comparison with the bark beetle-associated pine pathogen Grosmannia clavigera.</title>
        <authorList>
            <person name="Haridas S."/>
            <person name="Wang Y."/>
            <person name="Lim L."/>
            <person name="Massoumi Alamouti S."/>
            <person name="Jackman S."/>
            <person name="Docking R."/>
            <person name="Robertson G."/>
            <person name="Birol I."/>
            <person name="Bohlmann J."/>
            <person name="Breuil C."/>
        </authorList>
    </citation>
    <scope>NUCLEOTIDE SEQUENCE [LARGE SCALE GENOMIC DNA]</scope>
    <source>
        <strain evidence="2 3">UAMH 11346</strain>
    </source>
</reference>
<dbReference type="HOGENOM" id="CLU_108574_0_0_1"/>
<keyword evidence="1" id="KW-0472">Membrane</keyword>